<evidence type="ECO:0000259" key="3">
    <source>
        <dbReference type="Pfam" id="PF00155"/>
    </source>
</evidence>
<keyword evidence="4" id="KW-0808">Transferase</keyword>
<dbReference type="CDD" id="cd00609">
    <property type="entry name" value="AAT_like"/>
    <property type="match status" value="1"/>
</dbReference>
<feature type="domain" description="Aminotransferase class I/classII large" evidence="3">
    <location>
        <begin position="84"/>
        <end position="392"/>
    </location>
</feature>
<dbReference type="InterPro" id="IPR015422">
    <property type="entry name" value="PyrdxlP-dep_Trfase_small"/>
</dbReference>
<protein>
    <submittedName>
        <fullName evidence="4">Pyridoxal phosphate-dependent transferase, major domain-containing protein</fullName>
    </submittedName>
</protein>
<dbReference type="GO" id="GO:0030170">
    <property type="term" value="F:pyridoxal phosphate binding"/>
    <property type="evidence" value="ECO:0007669"/>
    <property type="project" value="InterPro"/>
</dbReference>
<sequence>MNESISHRGRELIRALDLPWRWAPRGTYSPDENPDGLVTFATAENPLVHQELEDFNRDRVSIPQAAFTYKYSTAGGVELPVLLAQHLNEHFKPSRPLDGSEIRITGAATAMHEILGWAVGDPGDAIMTSKPVYGRLELDFGNKAGLKMVYADMTWQDAFDPGVVDAFEKTLAASRVGGVNIRALLIVNPNNPVGRCYPRQTLTEIMKFCQRHQIHLISDEVYASSVFRDELPPFTSVLSIAPGIIDDQLLHVTYGFSKDLGAAGLRIGCVVTRNPFILKVVQMTTRFHNPSGASVAIVSAMLEDRDWYNAFLASSRFKIAVAYEFMTTGLLNLGIDFVPANAGFFVYVDLSPYLVQGTVDPEFDLSQRLLDGGVFLHPKEEHGEVGWYRMVYTQEPRIVAEGLRR</sequence>
<dbReference type="RefSeq" id="XP_018136757.1">
    <property type="nucleotide sequence ID" value="XM_018288729.1"/>
</dbReference>
<dbReference type="InterPro" id="IPR015424">
    <property type="entry name" value="PyrdxlP-dep_Trfase"/>
</dbReference>
<evidence type="ECO:0000313" key="5">
    <source>
        <dbReference type="Proteomes" id="UP000078397"/>
    </source>
</evidence>
<dbReference type="Proteomes" id="UP000078397">
    <property type="component" value="Unassembled WGS sequence"/>
</dbReference>
<proteinExistence type="inferred from homology"/>
<comment type="caution">
    <text evidence="4">The sequence shown here is derived from an EMBL/GenBank/DDBJ whole genome shotgun (WGS) entry which is preliminary data.</text>
</comment>
<dbReference type="GO" id="GO:0008483">
    <property type="term" value="F:transaminase activity"/>
    <property type="evidence" value="ECO:0007669"/>
    <property type="project" value="TreeGrafter"/>
</dbReference>
<organism evidence="4 5">
    <name type="scientific">Pochonia chlamydosporia 170</name>
    <dbReference type="NCBI Taxonomy" id="1380566"/>
    <lineage>
        <taxon>Eukaryota</taxon>
        <taxon>Fungi</taxon>
        <taxon>Dikarya</taxon>
        <taxon>Ascomycota</taxon>
        <taxon>Pezizomycotina</taxon>
        <taxon>Sordariomycetes</taxon>
        <taxon>Hypocreomycetidae</taxon>
        <taxon>Hypocreales</taxon>
        <taxon>Clavicipitaceae</taxon>
        <taxon>Pochonia</taxon>
    </lineage>
</organism>
<dbReference type="Pfam" id="PF00155">
    <property type="entry name" value="Aminotran_1_2"/>
    <property type="match status" value="1"/>
</dbReference>
<dbReference type="GeneID" id="28852723"/>
<reference evidence="4 5" key="1">
    <citation type="journal article" date="2016" name="PLoS Pathog.">
        <title>Biosynthesis of antibiotic leucinostatins in bio-control fungus Purpureocillium lilacinum and their inhibition on phytophthora revealed by genome mining.</title>
        <authorList>
            <person name="Wang G."/>
            <person name="Liu Z."/>
            <person name="Lin R."/>
            <person name="Li E."/>
            <person name="Mao Z."/>
            <person name="Ling J."/>
            <person name="Yang Y."/>
            <person name="Yin W.B."/>
            <person name="Xie B."/>
        </authorList>
    </citation>
    <scope>NUCLEOTIDE SEQUENCE [LARGE SCALE GENOMIC DNA]</scope>
    <source>
        <strain evidence="4">170</strain>
    </source>
</reference>
<dbReference type="EMBL" id="LSBJ02000010">
    <property type="protein sequence ID" value="OAQ58630.1"/>
    <property type="molecule type" value="Genomic_DNA"/>
</dbReference>
<dbReference type="InterPro" id="IPR004839">
    <property type="entry name" value="Aminotransferase_I/II_large"/>
</dbReference>
<dbReference type="InterPro" id="IPR050478">
    <property type="entry name" value="Ethylene_sulfur-biosynth"/>
</dbReference>
<evidence type="ECO:0000256" key="1">
    <source>
        <dbReference type="ARBA" id="ARBA00007441"/>
    </source>
</evidence>
<evidence type="ECO:0000256" key="2">
    <source>
        <dbReference type="ARBA" id="ARBA00022898"/>
    </source>
</evidence>
<dbReference type="PANTHER" id="PTHR43795">
    <property type="entry name" value="BIFUNCTIONAL ASPARTATE AMINOTRANSFERASE AND GLUTAMATE/ASPARTATE-PREPHENATE AMINOTRANSFERASE-RELATED"/>
    <property type="match status" value="1"/>
</dbReference>
<dbReference type="InterPro" id="IPR015421">
    <property type="entry name" value="PyrdxlP-dep_Trfase_major"/>
</dbReference>
<keyword evidence="2" id="KW-0663">Pyridoxal phosphate</keyword>
<name>A0A179F041_METCM</name>
<evidence type="ECO:0000313" key="4">
    <source>
        <dbReference type="EMBL" id="OAQ58630.1"/>
    </source>
</evidence>
<dbReference type="PANTHER" id="PTHR43795:SF39">
    <property type="entry name" value="AMINOTRANSFERASE CLASS I_CLASSII DOMAIN-CONTAINING PROTEIN"/>
    <property type="match status" value="1"/>
</dbReference>
<gene>
    <name evidence="4" type="ORF">VFPPC_10342</name>
</gene>
<dbReference type="GO" id="GO:0006520">
    <property type="term" value="P:amino acid metabolic process"/>
    <property type="evidence" value="ECO:0007669"/>
    <property type="project" value="TreeGrafter"/>
</dbReference>
<dbReference type="PRINTS" id="PR00753">
    <property type="entry name" value="ACCSYNTHASE"/>
</dbReference>
<keyword evidence="5" id="KW-1185">Reference proteome</keyword>
<dbReference type="Gene3D" id="3.40.640.10">
    <property type="entry name" value="Type I PLP-dependent aspartate aminotransferase-like (Major domain)"/>
    <property type="match status" value="1"/>
</dbReference>
<dbReference type="OrthoDB" id="7042322at2759"/>
<dbReference type="PROSITE" id="PS00105">
    <property type="entry name" value="AA_TRANSFER_CLASS_1"/>
    <property type="match status" value="1"/>
</dbReference>
<dbReference type="SUPFAM" id="SSF53383">
    <property type="entry name" value="PLP-dependent transferases"/>
    <property type="match status" value="1"/>
</dbReference>
<dbReference type="Gene3D" id="3.90.1150.10">
    <property type="entry name" value="Aspartate Aminotransferase, domain 1"/>
    <property type="match status" value="1"/>
</dbReference>
<dbReference type="STRING" id="1380566.A0A179F041"/>
<dbReference type="AlphaFoldDB" id="A0A179F041"/>
<dbReference type="KEGG" id="pchm:VFPPC_10342"/>
<accession>A0A179F041</accession>
<comment type="similarity">
    <text evidence="1">Belongs to the class-I pyridoxal-phosphate-dependent aminotransferase family.</text>
</comment>
<dbReference type="InterPro" id="IPR004838">
    <property type="entry name" value="NHTrfase_class1_PyrdxlP-BS"/>
</dbReference>